<protein>
    <submittedName>
        <fullName evidence="2">Gamma-glutamylcyclotransferase (GGCT)/AIG2-like uncharacterized protein YtfP</fullName>
    </submittedName>
</protein>
<dbReference type="GeneID" id="51112785"/>
<comment type="caution">
    <text evidence="2">The sequence shown here is derived from an EMBL/GenBank/DDBJ whole genome shotgun (WGS) entry which is preliminary data.</text>
</comment>
<dbReference type="CDD" id="cd06661">
    <property type="entry name" value="GGCT_like"/>
    <property type="match status" value="1"/>
</dbReference>
<dbReference type="InterPro" id="IPR013024">
    <property type="entry name" value="GGCT-like"/>
</dbReference>
<dbReference type="Pfam" id="PF06094">
    <property type="entry name" value="GGACT"/>
    <property type="match status" value="1"/>
</dbReference>
<sequence>MPEPSLPAGTPRHVFVYGTLRRGGSNDITRLLPAPHWVGFAQVPGVLFHLGAYPGMTLGGDQPVRGEVYAIEPALEEVLDAIEGLTGDHPTDEYLKREIVVTVEGQRLSCLVYEIHPRYTEGARRIEHGDWLRVVGTASA</sequence>
<dbReference type="Gene3D" id="3.10.490.10">
    <property type="entry name" value="Gamma-glutamyl cyclotransferase-like"/>
    <property type="match status" value="1"/>
</dbReference>
<dbReference type="GO" id="GO:0016740">
    <property type="term" value="F:transferase activity"/>
    <property type="evidence" value="ECO:0007669"/>
    <property type="project" value="UniProtKB-KW"/>
</dbReference>
<dbReference type="EMBL" id="VJWE01000016">
    <property type="protein sequence ID" value="TWG34738.1"/>
    <property type="molecule type" value="Genomic_DNA"/>
</dbReference>
<evidence type="ECO:0000259" key="1">
    <source>
        <dbReference type="Pfam" id="PF06094"/>
    </source>
</evidence>
<keyword evidence="2" id="KW-0808">Transferase</keyword>
<evidence type="ECO:0000313" key="3">
    <source>
        <dbReference type="Proteomes" id="UP000321485"/>
    </source>
</evidence>
<dbReference type="InterPro" id="IPR036568">
    <property type="entry name" value="GGCT-like_sf"/>
</dbReference>
<proteinExistence type="predicted"/>
<dbReference type="InterPro" id="IPR009288">
    <property type="entry name" value="AIG2-like_dom"/>
</dbReference>
<feature type="domain" description="Gamma-glutamylcyclotransferase AIG2-like" evidence="1">
    <location>
        <begin position="14"/>
        <end position="132"/>
    </location>
</feature>
<gene>
    <name evidence="2" type="ORF">ATF69_3743</name>
</gene>
<reference evidence="2 3" key="1">
    <citation type="journal article" date="2015" name="Stand. Genomic Sci.">
        <title>Genomic Encyclopedia of Bacterial and Archaeal Type Strains, Phase III: the genomes of soil and plant-associated and newly described type strains.</title>
        <authorList>
            <person name="Whitman W.B."/>
            <person name="Woyke T."/>
            <person name="Klenk H.P."/>
            <person name="Zhou Y."/>
            <person name="Lilburn T.G."/>
            <person name="Beck B.J."/>
            <person name="De Vos P."/>
            <person name="Vandamme P."/>
            <person name="Eisen J.A."/>
            <person name="Garrity G."/>
            <person name="Hugenholtz P."/>
            <person name="Kyrpides N.C."/>
        </authorList>
    </citation>
    <scope>NUCLEOTIDE SEQUENCE [LARGE SCALE GENOMIC DNA]</scope>
    <source>
        <strain evidence="2 3">DSM 64</strain>
    </source>
</reference>
<organism evidence="2 3">
    <name type="scientific">Acidovorax delafieldii</name>
    <name type="common">Pseudomonas delafieldii</name>
    <dbReference type="NCBI Taxonomy" id="47920"/>
    <lineage>
        <taxon>Bacteria</taxon>
        <taxon>Pseudomonadati</taxon>
        <taxon>Pseudomonadota</taxon>
        <taxon>Betaproteobacteria</taxon>
        <taxon>Burkholderiales</taxon>
        <taxon>Comamonadaceae</taxon>
        <taxon>Acidovorax</taxon>
    </lineage>
</organism>
<dbReference type="SUPFAM" id="SSF110857">
    <property type="entry name" value="Gamma-glutamyl cyclotransferase-like"/>
    <property type="match status" value="1"/>
</dbReference>
<dbReference type="AlphaFoldDB" id="A0A561XF41"/>
<name>A0A561XF41_ACIDE</name>
<dbReference type="RefSeq" id="WP_146871899.1">
    <property type="nucleotide sequence ID" value="NZ_VJWE01000016.1"/>
</dbReference>
<evidence type="ECO:0000313" key="2">
    <source>
        <dbReference type="EMBL" id="TWG34738.1"/>
    </source>
</evidence>
<accession>A0A561XF41</accession>
<dbReference type="Proteomes" id="UP000321485">
    <property type="component" value="Unassembled WGS sequence"/>
</dbReference>